<gene>
    <name evidence="1" type="ORF">OBE_06429</name>
</gene>
<proteinExistence type="predicted"/>
<protein>
    <submittedName>
        <fullName evidence="1">Uncharacterized protein</fullName>
    </submittedName>
</protein>
<reference evidence="1" key="1">
    <citation type="journal article" date="2013" name="Environ. Microbiol.">
        <title>Microbiota from the distal guts of lean and obese adolescents exhibit partial functional redundancy besides clear differences in community structure.</title>
        <authorList>
            <person name="Ferrer M."/>
            <person name="Ruiz A."/>
            <person name="Lanza F."/>
            <person name="Haange S.B."/>
            <person name="Oberbach A."/>
            <person name="Till H."/>
            <person name="Bargiela R."/>
            <person name="Campoy C."/>
            <person name="Segura M.T."/>
            <person name="Richter M."/>
            <person name="von Bergen M."/>
            <person name="Seifert J."/>
            <person name="Suarez A."/>
        </authorList>
    </citation>
    <scope>NUCLEOTIDE SEQUENCE</scope>
</reference>
<evidence type="ECO:0000313" key="1">
    <source>
        <dbReference type="EMBL" id="EKC65485.1"/>
    </source>
</evidence>
<feature type="non-terminal residue" evidence="1">
    <location>
        <position position="1"/>
    </location>
</feature>
<sequence length="124" mass="13647">PLPKSAGEYRYRIEQADLLRALLSVFTRGGAAATDALQMAAPKRIVYSVRDKCRTLIDQLRERGSMPLSTLYSQCTSRSEIVATFLSVLELCSLGHLMLSEQNGEYVASFTGGVTDDILESIIE</sequence>
<name>K1TGK6_9ZZZZ</name>
<organism evidence="1">
    <name type="scientific">human gut metagenome</name>
    <dbReference type="NCBI Taxonomy" id="408170"/>
    <lineage>
        <taxon>unclassified sequences</taxon>
        <taxon>metagenomes</taxon>
        <taxon>organismal metagenomes</taxon>
    </lineage>
</organism>
<dbReference type="EMBL" id="AJWZ01004422">
    <property type="protein sequence ID" value="EKC65485.1"/>
    <property type="molecule type" value="Genomic_DNA"/>
</dbReference>
<dbReference type="AlphaFoldDB" id="K1TGK6"/>
<comment type="caution">
    <text evidence="1">The sequence shown here is derived from an EMBL/GenBank/DDBJ whole genome shotgun (WGS) entry which is preliminary data.</text>
</comment>
<accession>K1TGK6</accession>